<evidence type="ECO:0000256" key="5">
    <source>
        <dbReference type="ARBA" id="ARBA00022962"/>
    </source>
</evidence>
<dbReference type="CDD" id="cd01748">
    <property type="entry name" value="GATase1_IGP_Synthase"/>
    <property type="match status" value="1"/>
</dbReference>
<feature type="active site" evidence="10">
    <location>
        <position position="188"/>
    </location>
</feature>
<dbReference type="Gene3D" id="3.40.50.880">
    <property type="match status" value="1"/>
</dbReference>
<dbReference type="NCBIfam" id="TIGR01855">
    <property type="entry name" value="IMP_synth_hisH"/>
    <property type="match status" value="1"/>
</dbReference>
<evidence type="ECO:0000256" key="2">
    <source>
        <dbReference type="ARBA" id="ARBA00011152"/>
    </source>
</evidence>
<dbReference type="InterPro" id="IPR010139">
    <property type="entry name" value="Imidazole-glycPsynth_HisH"/>
</dbReference>
<keyword evidence="6 10" id="KW-0368">Histidine biosynthesis</keyword>
<dbReference type="EMBL" id="JBJHZZ010000005">
    <property type="protein sequence ID" value="MFL0247332.1"/>
    <property type="molecule type" value="Genomic_DNA"/>
</dbReference>
<keyword evidence="3 10" id="KW-0028">Amino-acid biosynthesis</keyword>
<dbReference type="InterPro" id="IPR029062">
    <property type="entry name" value="Class_I_gatase-like"/>
</dbReference>
<proteinExistence type="inferred from homology"/>
<dbReference type="SUPFAM" id="SSF52317">
    <property type="entry name" value="Class I glutamine amidotransferase-like"/>
    <property type="match status" value="1"/>
</dbReference>
<comment type="function">
    <text evidence="10">IGPS catalyzes the conversion of PRFAR and glutamine to IGP, AICAR and glutamate. The HisH subunit catalyzes the hydrolysis of glutamine to glutamate and ammonia as part of the synthesis of IGP and AICAR. The resulting ammonia molecule is channeled to the active site of HisF.</text>
</comment>
<dbReference type="PANTHER" id="PTHR42701">
    <property type="entry name" value="IMIDAZOLE GLYCEROL PHOSPHATE SYNTHASE SUBUNIT HISH"/>
    <property type="match status" value="1"/>
</dbReference>
<keyword evidence="13" id="KW-1185">Reference proteome</keyword>
<dbReference type="EC" id="4.3.2.10" evidence="10"/>
<evidence type="ECO:0000259" key="11">
    <source>
        <dbReference type="Pfam" id="PF00117"/>
    </source>
</evidence>
<evidence type="ECO:0000313" key="12">
    <source>
        <dbReference type="EMBL" id="MFL0247332.1"/>
    </source>
</evidence>
<gene>
    <name evidence="10 12" type="primary">hisH</name>
    <name evidence="12" type="ORF">ACJDUG_10135</name>
</gene>
<evidence type="ECO:0000256" key="6">
    <source>
        <dbReference type="ARBA" id="ARBA00023102"/>
    </source>
</evidence>
<evidence type="ECO:0000256" key="1">
    <source>
        <dbReference type="ARBA" id="ARBA00005091"/>
    </source>
</evidence>
<dbReference type="PIRSF" id="PIRSF000495">
    <property type="entry name" value="Amidotransf_hisH"/>
    <property type="match status" value="1"/>
</dbReference>
<sequence length="205" mass="22992">MITIIDYNMGNVASIQNILKRIGVDALITSQPSDIRNADKIILPGVGSFDYGMKNLNDLGITEVLKEKILIGNTPLLGICLGMQLLTEGSEEGTLKGLGFIKAHTIKFRPEYNGEKIKIPHMGWDYVHPKSDTGLFNNSLENMRFYFVHSYFVNCENEENVLATTEYGIKFASSIGKDKILGVQFHPEKSHKYGMNLLKNFVEMV</sequence>
<feature type="active site" description="Nucleophile" evidence="10">
    <location>
        <position position="80"/>
    </location>
</feature>
<evidence type="ECO:0000256" key="8">
    <source>
        <dbReference type="ARBA" id="ARBA00047838"/>
    </source>
</evidence>
<dbReference type="GO" id="GO:0016829">
    <property type="term" value="F:lyase activity"/>
    <property type="evidence" value="ECO:0007669"/>
    <property type="project" value="UniProtKB-KW"/>
</dbReference>
<reference evidence="12 13" key="1">
    <citation type="submission" date="2024-11" db="EMBL/GenBank/DDBJ databases">
        <authorList>
            <person name="Heng Y.C."/>
            <person name="Lim A.C.H."/>
            <person name="Lee J.K.Y."/>
            <person name="Kittelmann S."/>
        </authorList>
    </citation>
    <scope>NUCLEOTIDE SEQUENCE [LARGE SCALE GENOMIC DNA]</scope>
    <source>
        <strain evidence="12 13">WILCCON 0185</strain>
    </source>
</reference>
<evidence type="ECO:0000256" key="9">
    <source>
        <dbReference type="ARBA" id="ARBA00049534"/>
    </source>
</evidence>
<keyword evidence="4 10" id="KW-0378">Hydrolase</keyword>
<accession>A0ABW8T4E0</accession>
<dbReference type="Pfam" id="PF00117">
    <property type="entry name" value="GATase"/>
    <property type="match status" value="1"/>
</dbReference>
<dbReference type="EC" id="3.5.1.2" evidence="10"/>
<evidence type="ECO:0000256" key="10">
    <source>
        <dbReference type="HAMAP-Rule" id="MF_00278"/>
    </source>
</evidence>
<keyword evidence="10" id="KW-0963">Cytoplasm</keyword>
<dbReference type="Proteomes" id="UP001623591">
    <property type="component" value="Unassembled WGS sequence"/>
</dbReference>
<comment type="caution">
    <text evidence="12">The sequence shown here is derived from an EMBL/GenBank/DDBJ whole genome shotgun (WGS) entry which is preliminary data.</text>
</comment>
<evidence type="ECO:0000256" key="3">
    <source>
        <dbReference type="ARBA" id="ARBA00022605"/>
    </source>
</evidence>
<evidence type="ECO:0000256" key="7">
    <source>
        <dbReference type="ARBA" id="ARBA00023239"/>
    </source>
</evidence>
<comment type="catalytic activity">
    <reaction evidence="9 10">
        <text>L-glutamine + H2O = L-glutamate + NH4(+)</text>
        <dbReference type="Rhea" id="RHEA:15889"/>
        <dbReference type="ChEBI" id="CHEBI:15377"/>
        <dbReference type="ChEBI" id="CHEBI:28938"/>
        <dbReference type="ChEBI" id="CHEBI:29985"/>
        <dbReference type="ChEBI" id="CHEBI:58359"/>
        <dbReference type="EC" id="3.5.1.2"/>
    </reaction>
</comment>
<comment type="pathway">
    <text evidence="1 10">Amino-acid biosynthesis; L-histidine biosynthesis; L-histidine from 5-phospho-alpha-D-ribose 1-diphosphate: step 5/9.</text>
</comment>
<keyword evidence="5 10" id="KW-0315">Glutamine amidotransferase</keyword>
<organism evidence="12 13">
    <name type="scientific">Candidatus Clostridium stratigraminis</name>
    <dbReference type="NCBI Taxonomy" id="3381661"/>
    <lineage>
        <taxon>Bacteria</taxon>
        <taxon>Bacillati</taxon>
        <taxon>Bacillota</taxon>
        <taxon>Clostridia</taxon>
        <taxon>Eubacteriales</taxon>
        <taxon>Clostridiaceae</taxon>
        <taxon>Clostridium</taxon>
    </lineage>
</organism>
<comment type="catalytic activity">
    <reaction evidence="8 10">
        <text>5-[(5-phospho-1-deoxy-D-ribulos-1-ylimino)methylamino]-1-(5-phospho-beta-D-ribosyl)imidazole-4-carboxamide + L-glutamine = D-erythro-1-(imidazol-4-yl)glycerol 3-phosphate + 5-amino-1-(5-phospho-beta-D-ribosyl)imidazole-4-carboxamide + L-glutamate + H(+)</text>
        <dbReference type="Rhea" id="RHEA:24793"/>
        <dbReference type="ChEBI" id="CHEBI:15378"/>
        <dbReference type="ChEBI" id="CHEBI:29985"/>
        <dbReference type="ChEBI" id="CHEBI:58278"/>
        <dbReference type="ChEBI" id="CHEBI:58359"/>
        <dbReference type="ChEBI" id="CHEBI:58475"/>
        <dbReference type="ChEBI" id="CHEBI:58525"/>
        <dbReference type="EC" id="4.3.2.10"/>
    </reaction>
</comment>
<dbReference type="RefSeq" id="WP_406769785.1">
    <property type="nucleotide sequence ID" value="NZ_JBJHZZ010000005.1"/>
</dbReference>
<evidence type="ECO:0000256" key="4">
    <source>
        <dbReference type="ARBA" id="ARBA00022801"/>
    </source>
</evidence>
<evidence type="ECO:0000313" key="13">
    <source>
        <dbReference type="Proteomes" id="UP001623591"/>
    </source>
</evidence>
<feature type="domain" description="Glutamine amidotransferase" evidence="11">
    <location>
        <begin position="4"/>
        <end position="202"/>
    </location>
</feature>
<keyword evidence="7 10" id="KW-0456">Lyase</keyword>
<feature type="active site" evidence="10">
    <location>
        <position position="186"/>
    </location>
</feature>
<name>A0ABW8T4E0_9CLOT</name>
<dbReference type="HAMAP" id="MF_00278">
    <property type="entry name" value="HisH"/>
    <property type="match status" value="1"/>
</dbReference>
<protein>
    <recommendedName>
        <fullName evidence="10">Imidazole glycerol phosphate synthase subunit HisH</fullName>
        <ecNumber evidence="10">4.3.2.10</ecNumber>
    </recommendedName>
    <alternativeName>
        <fullName evidence="10">IGP synthase glutaminase subunit</fullName>
        <ecNumber evidence="10">3.5.1.2</ecNumber>
    </alternativeName>
    <alternativeName>
        <fullName evidence="10">IGP synthase subunit HisH</fullName>
    </alternativeName>
    <alternativeName>
        <fullName evidence="10">ImGP synthase subunit HisH</fullName>
        <shortName evidence="10">IGPS subunit HisH</shortName>
    </alternativeName>
</protein>
<dbReference type="PROSITE" id="PS51273">
    <property type="entry name" value="GATASE_TYPE_1"/>
    <property type="match status" value="1"/>
</dbReference>
<dbReference type="PANTHER" id="PTHR42701:SF1">
    <property type="entry name" value="IMIDAZOLE GLYCEROL PHOSPHATE SYNTHASE SUBUNIT HISH"/>
    <property type="match status" value="1"/>
</dbReference>
<comment type="subcellular location">
    <subcellularLocation>
        <location evidence="10">Cytoplasm</location>
    </subcellularLocation>
</comment>
<dbReference type="InterPro" id="IPR017926">
    <property type="entry name" value="GATASE"/>
</dbReference>
<comment type="subunit">
    <text evidence="2 10">Heterodimer of HisH and HisF.</text>
</comment>